<proteinExistence type="predicted"/>
<gene>
    <name evidence="1" type="ORF">NKI81_27690</name>
</gene>
<accession>A0ACC6T6Y1</accession>
<reference evidence="1 2" key="1">
    <citation type="journal article" date="2024" name="Proc. Natl. Acad. Sci. U.S.A.">
        <title>The evolutionary genomics of adaptation to stress in wild rhizobium bacteria.</title>
        <authorList>
            <person name="Kehlet-Delgado H."/>
            <person name="Montoya A.P."/>
            <person name="Jensen K.T."/>
            <person name="Wendlandt C.E."/>
            <person name="Dexheimer C."/>
            <person name="Roberts M."/>
            <person name="Torres Martinez L."/>
            <person name="Friesen M.L."/>
            <person name="Griffitts J.S."/>
            <person name="Porter S.S."/>
        </authorList>
    </citation>
    <scope>NUCLEOTIDE SEQUENCE [LARGE SCALE GENOMIC DNA]</scope>
    <source>
        <strain evidence="1 2">M0468</strain>
    </source>
</reference>
<dbReference type="EMBL" id="JAMYRI010000023">
    <property type="protein sequence ID" value="MER9287674.1"/>
    <property type="molecule type" value="Genomic_DNA"/>
</dbReference>
<dbReference type="Proteomes" id="UP001480082">
    <property type="component" value="Unassembled WGS sequence"/>
</dbReference>
<protein>
    <submittedName>
        <fullName evidence="1">Uncharacterized protein</fullName>
    </submittedName>
</protein>
<comment type="caution">
    <text evidence="1">The sequence shown here is derived from an EMBL/GenBank/DDBJ whole genome shotgun (WGS) entry which is preliminary data.</text>
</comment>
<evidence type="ECO:0000313" key="1">
    <source>
        <dbReference type="EMBL" id="MER9287674.1"/>
    </source>
</evidence>
<name>A0ACC6T6Y1_9HYPH</name>
<organism evidence="1 2">
    <name type="scientific">Mesorhizobium australicum</name>
    <dbReference type="NCBI Taxonomy" id="536018"/>
    <lineage>
        <taxon>Bacteria</taxon>
        <taxon>Pseudomonadati</taxon>
        <taxon>Pseudomonadota</taxon>
        <taxon>Alphaproteobacteria</taxon>
        <taxon>Hyphomicrobiales</taxon>
        <taxon>Phyllobacteriaceae</taxon>
        <taxon>Mesorhizobium</taxon>
    </lineage>
</organism>
<evidence type="ECO:0000313" key="2">
    <source>
        <dbReference type="Proteomes" id="UP001480082"/>
    </source>
</evidence>
<sequence>MSKSDCELITELKAVLISQQYSPVVVGNYCAYASGFLDHLARRTILVTDVTEAQVERYLRDTVVLFRQRRGRRPGPRWLQIPCAGIHVPLRLLQGQWPPAP</sequence>
<keyword evidence="2" id="KW-1185">Reference proteome</keyword>